<sequence length="242" mass="26435">MSILGLRPWIGAIAVVLGLAGPLAAQSKEWIYVEARTLPTGCSDPLSCLDQARPILRNLMRITKDERATLLRVVNTISSIRGITDADIQPNDVMAMVPQLHKLPVADRLAPLVNHPGVYFDSSALDADPDLAGFSAFVRRELSAAGLTFLTKEQMEATPGRPTLTVRYSERRESAGCIIPYAISFAINEEYVMVRNPNLKKTTAIWSAATRENLAIAHFTAMDALKEGVEKLAADFRDANST</sequence>
<proteinExistence type="predicted"/>
<evidence type="ECO:0000313" key="1">
    <source>
        <dbReference type="EMBL" id="KAJ56059.1"/>
    </source>
</evidence>
<reference evidence="1 2" key="1">
    <citation type="submission" date="2014-03" db="EMBL/GenBank/DDBJ databases">
        <title>Draft Genome Sequence of Actibacterium mucosum KCTC 23349, a Marine Alphaproteobacterium with Complex Ionic Requirements Isolated from Mediterranean Seawater at Malvarrosa Beach, Valencia, Spain.</title>
        <authorList>
            <person name="Arahal D.R."/>
            <person name="Shao Z."/>
            <person name="Lai Q."/>
            <person name="Pujalte M.J."/>
        </authorList>
    </citation>
    <scope>NUCLEOTIDE SEQUENCE [LARGE SCALE GENOMIC DNA]</scope>
    <source>
        <strain evidence="1 2">KCTC 23349</strain>
    </source>
</reference>
<dbReference type="EMBL" id="JFKE01000003">
    <property type="protein sequence ID" value="KAJ56059.1"/>
    <property type="molecule type" value="Genomic_DNA"/>
</dbReference>
<name>A0A037ZK95_9RHOB</name>
<organism evidence="1 2">
    <name type="scientific">Actibacterium mucosum KCTC 23349</name>
    <dbReference type="NCBI Taxonomy" id="1454373"/>
    <lineage>
        <taxon>Bacteria</taxon>
        <taxon>Pseudomonadati</taxon>
        <taxon>Pseudomonadota</taxon>
        <taxon>Alphaproteobacteria</taxon>
        <taxon>Rhodobacterales</taxon>
        <taxon>Roseobacteraceae</taxon>
        <taxon>Actibacterium</taxon>
    </lineage>
</organism>
<dbReference type="STRING" id="1454373.ACMU_09885"/>
<comment type="caution">
    <text evidence="1">The sequence shown here is derived from an EMBL/GenBank/DDBJ whole genome shotgun (WGS) entry which is preliminary data.</text>
</comment>
<accession>A0A037ZK95</accession>
<dbReference type="OrthoDB" id="7869410at2"/>
<keyword evidence="2" id="KW-1185">Reference proteome</keyword>
<gene>
    <name evidence="1" type="ORF">ACMU_09885</name>
</gene>
<evidence type="ECO:0008006" key="3">
    <source>
        <dbReference type="Google" id="ProtNLM"/>
    </source>
</evidence>
<dbReference type="RefSeq" id="WP_035258225.1">
    <property type="nucleotide sequence ID" value="NZ_JFKE01000003.1"/>
</dbReference>
<dbReference type="AlphaFoldDB" id="A0A037ZK95"/>
<evidence type="ECO:0000313" key="2">
    <source>
        <dbReference type="Proteomes" id="UP000026249"/>
    </source>
</evidence>
<dbReference type="Proteomes" id="UP000026249">
    <property type="component" value="Unassembled WGS sequence"/>
</dbReference>
<protein>
    <recommendedName>
        <fullName evidence="3">DUF302 domain-containing protein</fullName>
    </recommendedName>
</protein>